<protein>
    <submittedName>
        <fullName evidence="1">Uncharacterized protein</fullName>
    </submittedName>
</protein>
<keyword evidence="2" id="KW-1185">Reference proteome</keyword>
<dbReference type="Proteomes" id="UP001329915">
    <property type="component" value="Chromosome"/>
</dbReference>
<proteinExistence type="predicted"/>
<evidence type="ECO:0000313" key="2">
    <source>
        <dbReference type="Proteomes" id="UP001329915"/>
    </source>
</evidence>
<sequence>MGHVIDGNKYASKIVLQNGTYFLSQEDKQSVEKVLHKVNIGFDCIEL</sequence>
<name>A0AAU0UHP9_9FIRM</name>
<reference evidence="1 2" key="1">
    <citation type="submission" date="2023-04" db="EMBL/GenBank/DDBJ databases">
        <authorList>
            <person name="Hsu D."/>
        </authorList>
    </citation>
    <scope>NUCLEOTIDE SEQUENCE [LARGE SCALE GENOMIC DNA]</scope>
    <source>
        <strain evidence="1 2">MK1</strain>
    </source>
</reference>
<accession>A0AAU0UHP9</accession>
<dbReference type="KEGG" id="dbc:MFMK1_000001"/>
<gene>
    <name evidence="1" type="ORF">MFMK1_000001</name>
</gene>
<dbReference type="EMBL" id="CP121694">
    <property type="protein sequence ID" value="WRO20243.1"/>
    <property type="molecule type" value="Genomic_DNA"/>
</dbReference>
<dbReference type="RefSeq" id="WP_366923147.1">
    <property type="nucleotide sequence ID" value="NZ_CP121694.1"/>
</dbReference>
<evidence type="ECO:0000313" key="1">
    <source>
        <dbReference type="EMBL" id="WRO20243.1"/>
    </source>
</evidence>
<dbReference type="AlphaFoldDB" id="A0AAU0UHP9"/>
<organism evidence="1 2">
    <name type="scientific">Metallumcola ferriviriculae</name>
    <dbReference type="NCBI Taxonomy" id="3039180"/>
    <lineage>
        <taxon>Bacteria</taxon>
        <taxon>Bacillati</taxon>
        <taxon>Bacillota</taxon>
        <taxon>Clostridia</taxon>
        <taxon>Neomoorellales</taxon>
        <taxon>Desulfitibacteraceae</taxon>
        <taxon>Metallumcola</taxon>
    </lineage>
</organism>